<dbReference type="Gene3D" id="1.25.40.90">
    <property type="match status" value="1"/>
</dbReference>
<feature type="compositionally biased region" description="Basic and acidic residues" evidence="3">
    <location>
        <begin position="1"/>
        <end position="18"/>
    </location>
</feature>
<dbReference type="Pfam" id="PF04818">
    <property type="entry name" value="CID"/>
    <property type="match status" value="1"/>
</dbReference>
<dbReference type="SUPFAM" id="SSF54928">
    <property type="entry name" value="RNA-binding domain, RBD"/>
    <property type="match status" value="1"/>
</dbReference>
<dbReference type="InterPro" id="IPR008942">
    <property type="entry name" value="ENTH_VHS"/>
</dbReference>
<dbReference type="GO" id="GO:0006396">
    <property type="term" value="P:RNA processing"/>
    <property type="evidence" value="ECO:0007669"/>
    <property type="project" value="InterPro"/>
</dbReference>
<dbReference type="GO" id="GO:0005634">
    <property type="term" value="C:nucleus"/>
    <property type="evidence" value="ECO:0007669"/>
    <property type="project" value="TreeGrafter"/>
</dbReference>
<accession>A0A0B7MWC9</accession>
<dbReference type="SMART" id="SM00648">
    <property type="entry name" value="SWAP"/>
    <property type="match status" value="1"/>
</dbReference>
<dbReference type="InterPro" id="IPR035979">
    <property type="entry name" value="RBD_domain_sf"/>
</dbReference>
<dbReference type="SMART" id="SM00360">
    <property type="entry name" value="RRM"/>
    <property type="match status" value="1"/>
</dbReference>
<dbReference type="SUPFAM" id="SSF109905">
    <property type="entry name" value="Surp module (SWAP domain)"/>
    <property type="match status" value="1"/>
</dbReference>
<dbReference type="PROSITE" id="PS50102">
    <property type="entry name" value="RRM"/>
    <property type="match status" value="1"/>
</dbReference>
<dbReference type="OrthoDB" id="377209at2759"/>
<evidence type="ECO:0000313" key="8">
    <source>
        <dbReference type="Proteomes" id="UP000054107"/>
    </source>
</evidence>
<dbReference type="InterPro" id="IPR035967">
    <property type="entry name" value="SWAP/Surp_sf"/>
</dbReference>
<keyword evidence="8" id="KW-1185">Reference proteome</keyword>
<keyword evidence="1 2" id="KW-0694">RNA-binding</keyword>
<feature type="compositionally biased region" description="Low complexity" evidence="3">
    <location>
        <begin position="617"/>
        <end position="629"/>
    </location>
</feature>
<dbReference type="InterPro" id="IPR051485">
    <property type="entry name" value="SR-CTD_assoc_factor"/>
</dbReference>
<feature type="domain" description="RRM" evidence="4">
    <location>
        <begin position="204"/>
        <end position="285"/>
    </location>
</feature>
<dbReference type="InterPro" id="IPR006569">
    <property type="entry name" value="CID_dom"/>
</dbReference>
<sequence length="700" mass="78811">MSEKRKRQDSDEQVEARRPVKPISASKLQAFTIGVQKKTSFQRHKEEADLKKQQDDLEAAKVYAEFVASFEEPKPYQLGTTSFVKSGTLLPRDPSADSNDAPSLPAKPAFKPMPFVRAGESLPSTIRMSTPSKTTLSNQAAHHSDEEDDDDDQALAKKTKAQKKRNLDSFLEEIKKGQEIRTRVDAKVAHQENGSFDDGNPNSTNLYVGNINPTVTEAGLCQEFGKFGPIASVKIMWPRTQEEKDKGNNCGFVSFMTRQDAANAIRSLDGKELHGYALRVGWGKAVPIPAHPCFVLDKKMPVGRSGLPFNAQVVPGPPGVNSRPRAEIRVVKPADINTLRTIHRVIERVLVHGPLFEAMIMDRELGNPAFKFLFDNSSSSHIYYRWKLFSLSQGDTKSKWMDKPFQMFRGGPWWIPPELPVLDDHSQDPVFDTDDEVTEEDNVAKGALGQISKQRLAVLLREVTFQRGTIARAMAFAIDHSEAAAEVSCGCWNTGRQEETHLRKQIVDLLCKSITVADSPLSVKLARLYLVSDILHNSSVHVSNAWRYRKEFEERLPVVFDHFNSIYRSITARLKAEQVRKHISVVIGVWEHWMIFPKYYTDQLTEIFLKKENGTQSVTSPSPASSEPATVDDEQDGEPYHDDDDVDGEPMDNDFDGEPMDEDIDGEPMDDDVDGEPFEQDVSYKQETEDLYTEVQDMFS</sequence>
<feature type="domain" description="SURP motif" evidence="5">
    <location>
        <begin position="341"/>
        <end position="384"/>
    </location>
</feature>
<dbReference type="Gene3D" id="3.30.70.330">
    <property type="match status" value="1"/>
</dbReference>
<dbReference type="PANTHER" id="PTHR23140:SF0">
    <property type="entry name" value="U2 SNRNP-ASSOCIATED SURP MOTIF-CONTAINING PROTEIN"/>
    <property type="match status" value="1"/>
</dbReference>
<dbReference type="GO" id="GO:0003723">
    <property type="term" value="F:RNA binding"/>
    <property type="evidence" value="ECO:0007669"/>
    <property type="project" value="UniProtKB-UniRule"/>
</dbReference>
<dbReference type="Proteomes" id="UP000054107">
    <property type="component" value="Unassembled WGS sequence"/>
</dbReference>
<dbReference type="SUPFAM" id="SSF48464">
    <property type="entry name" value="ENTH/VHS domain"/>
    <property type="match status" value="1"/>
</dbReference>
<dbReference type="InterPro" id="IPR035009">
    <property type="entry name" value="SR140_RRM"/>
</dbReference>
<dbReference type="PROSITE" id="PS50128">
    <property type="entry name" value="SURP"/>
    <property type="match status" value="1"/>
</dbReference>
<feature type="region of interest" description="Disordered" evidence="3">
    <location>
        <begin position="614"/>
        <end position="686"/>
    </location>
</feature>
<name>A0A0B7MWC9_9FUNG</name>
<evidence type="ECO:0000259" key="6">
    <source>
        <dbReference type="PROSITE" id="PS51391"/>
    </source>
</evidence>
<dbReference type="InterPro" id="IPR000061">
    <property type="entry name" value="Surp"/>
</dbReference>
<protein>
    <recommendedName>
        <fullName evidence="9">U2 snRNP-associated SURP motif-containing protein</fullName>
    </recommendedName>
</protein>
<evidence type="ECO:0000256" key="3">
    <source>
        <dbReference type="SAM" id="MobiDB-lite"/>
    </source>
</evidence>
<evidence type="ECO:0000256" key="1">
    <source>
        <dbReference type="ARBA" id="ARBA00022884"/>
    </source>
</evidence>
<dbReference type="PANTHER" id="PTHR23140">
    <property type="entry name" value="RNA PROCESSING PROTEIN LD23810P"/>
    <property type="match status" value="1"/>
</dbReference>
<dbReference type="EMBL" id="LN719308">
    <property type="protein sequence ID" value="CEP07585.1"/>
    <property type="molecule type" value="Genomic_DNA"/>
</dbReference>
<evidence type="ECO:0000259" key="4">
    <source>
        <dbReference type="PROSITE" id="PS50102"/>
    </source>
</evidence>
<feature type="compositionally biased region" description="Polar residues" evidence="3">
    <location>
        <begin position="122"/>
        <end position="141"/>
    </location>
</feature>
<dbReference type="Pfam" id="PF01805">
    <property type="entry name" value="Surp"/>
    <property type="match status" value="1"/>
</dbReference>
<dbReference type="Gene3D" id="1.10.10.790">
    <property type="entry name" value="Surp module"/>
    <property type="match status" value="1"/>
</dbReference>
<dbReference type="InterPro" id="IPR000504">
    <property type="entry name" value="RRM_dom"/>
</dbReference>
<evidence type="ECO:0000256" key="2">
    <source>
        <dbReference type="PROSITE-ProRule" id="PRU00176"/>
    </source>
</evidence>
<gene>
    <name evidence="7" type="primary">PARPA_00881.1 scaffold 1171</name>
</gene>
<dbReference type="SMART" id="SM00582">
    <property type="entry name" value="RPR"/>
    <property type="match status" value="1"/>
</dbReference>
<evidence type="ECO:0008006" key="9">
    <source>
        <dbReference type="Google" id="ProtNLM"/>
    </source>
</evidence>
<reference evidence="7 8" key="1">
    <citation type="submission" date="2014-09" db="EMBL/GenBank/DDBJ databases">
        <authorList>
            <person name="Ellenberger Sabrina"/>
        </authorList>
    </citation>
    <scope>NUCLEOTIDE SEQUENCE [LARGE SCALE GENOMIC DNA]</scope>
    <source>
        <strain evidence="7 8">CBS 412.66</strain>
    </source>
</reference>
<dbReference type="AlphaFoldDB" id="A0A0B7MWC9"/>
<dbReference type="STRING" id="35722.A0A0B7MWC9"/>
<proteinExistence type="predicted"/>
<dbReference type="InterPro" id="IPR012677">
    <property type="entry name" value="Nucleotide-bd_a/b_plait_sf"/>
</dbReference>
<dbReference type="PROSITE" id="PS51391">
    <property type="entry name" value="CID"/>
    <property type="match status" value="1"/>
</dbReference>
<feature type="domain" description="CID" evidence="6">
    <location>
        <begin position="448"/>
        <end position="612"/>
    </location>
</feature>
<dbReference type="CDD" id="cd12223">
    <property type="entry name" value="RRM_SR140"/>
    <property type="match status" value="1"/>
</dbReference>
<evidence type="ECO:0000259" key="5">
    <source>
        <dbReference type="PROSITE" id="PS50128"/>
    </source>
</evidence>
<feature type="compositionally biased region" description="Acidic residues" evidence="3">
    <location>
        <begin position="630"/>
        <end position="679"/>
    </location>
</feature>
<organism evidence="7 8">
    <name type="scientific">Parasitella parasitica</name>
    <dbReference type="NCBI Taxonomy" id="35722"/>
    <lineage>
        <taxon>Eukaryota</taxon>
        <taxon>Fungi</taxon>
        <taxon>Fungi incertae sedis</taxon>
        <taxon>Mucoromycota</taxon>
        <taxon>Mucoromycotina</taxon>
        <taxon>Mucoromycetes</taxon>
        <taxon>Mucorales</taxon>
        <taxon>Mucorineae</taxon>
        <taxon>Mucoraceae</taxon>
        <taxon>Parasitella</taxon>
    </lineage>
</organism>
<feature type="region of interest" description="Disordered" evidence="3">
    <location>
        <begin position="85"/>
        <end position="162"/>
    </location>
</feature>
<evidence type="ECO:0000313" key="7">
    <source>
        <dbReference type="EMBL" id="CEP07585.1"/>
    </source>
</evidence>
<dbReference type="Pfam" id="PF00076">
    <property type="entry name" value="RRM_1"/>
    <property type="match status" value="1"/>
</dbReference>
<feature type="region of interest" description="Disordered" evidence="3">
    <location>
        <begin position="1"/>
        <end position="25"/>
    </location>
</feature>